<evidence type="ECO:0000259" key="13">
    <source>
        <dbReference type="Pfam" id="PF02230"/>
    </source>
</evidence>
<dbReference type="GO" id="GO:0052689">
    <property type="term" value="F:carboxylic ester hydrolase activity"/>
    <property type="evidence" value="ECO:0007669"/>
    <property type="project" value="UniProtKB-KW"/>
</dbReference>
<dbReference type="PANTHER" id="PTHR10655:SF17">
    <property type="entry name" value="LYSOPHOSPHOLIPASE-LIKE PROTEIN 1"/>
    <property type="match status" value="1"/>
</dbReference>
<evidence type="ECO:0000256" key="6">
    <source>
        <dbReference type="ARBA" id="ARBA00022490"/>
    </source>
</evidence>
<dbReference type="RefSeq" id="XP_013325383.1">
    <property type="nucleotide sequence ID" value="XM_013469929.1"/>
</dbReference>
<evidence type="ECO:0000256" key="4">
    <source>
        <dbReference type="ARBA" id="ARBA00014923"/>
    </source>
</evidence>
<proteinExistence type="inferred from homology"/>
<evidence type="ECO:0000313" key="14">
    <source>
        <dbReference type="EMBL" id="KKA18771.1"/>
    </source>
</evidence>
<evidence type="ECO:0000256" key="12">
    <source>
        <dbReference type="ARBA" id="ARBA00047337"/>
    </source>
</evidence>
<dbReference type="SUPFAM" id="SSF53474">
    <property type="entry name" value="alpha/beta-Hydrolases"/>
    <property type="match status" value="1"/>
</dbReference>
<dbReference type="PANTHER" id="PTHR10655">
    <property type="entry name" value="LYSOPHOSPHOLIPASE-RELATED"/>
    <property type="match status" value="1"/>
</dbReference>
<name>A0A0F4YLP0_RASE3</name>
<dbReference type="EMBL" id="LASV01000420">
    <property type="protein sequence ID" value="KKA18771.1"/>
    <property type="molecule type" value="Genomic_DNA"/>
</dbReference>
<dbReference type="InterPro" id="IPR029058">
    <property type="entry name" value="AB_hydrolase_fold"/>
</dbReference>
<protein>
    <recommendedName>
        <fullName evidence="4">Acyl-protein thioesterase 1</fullName>
        <ecNumber evidence="3">3.1.2.22</ecNumber>
    </recommendedName>
    <alternativeName>
        <fullName evidence="11">Palmitoyl-protein hydrolase</fullName>
    </alternativeName>
</protein>
<dbReference type="STRING" id="1408163.A0A0F4YLP0"/>
<gene>
    <name evidence="14" type="ORF">T310_7265</name>
</gene>
<dbReference type="EC" id="3.1.2.22" evidence="3"/>
<dbReference type="GO" id="GO:0006631">
    <property type="term" value="P:fatty acid metabolic process"/>
    <property type="evidence" value="ECO:0007669"/>
    <property type="project" value="UniProtKB-KW"/>
</dbReference>
<comment type="similarity">
    <text evidence="2">Belongs to the AB hydrolase superfamily. AB hydrolase 2 family.</text>
</comment>
<dbReference type="GeneID" id="25319541"/>
<keyword evidence="15" id="KW-1185">Reference proteome</keyword>
<dbReference type="Proteomes" id="UP000053958">
    <property type="component" value="Unassembled WGS sequence"/>
</dbReference>
<keyword evidence="6" id="KW-0963">Cytoplasm</keyword>
<evidence type="ECO:0000256" key="9">
    <source>
        <dbReference type="ARBA" id="ARBA00023098"/>
    </source>
</evidence>
<evidence type="ECO:0000256" key="11">
    <source>
        <dbReference type="ARBA" id="ARBA00031195"/>
    </source>
</evidence>
<dbReference type="InterPro" id="IPR050565">
    <property type="entry name" value="LYPA1-2/EST-like"/>
</dbReference>
<comment type="caution">
    <text evidence="14">The sequence shown here is derived from an EMBL/GenBank/DDBJ whole genome shotgun (WGS) entry which is preliminary data.</text>
</comment>
<evidence type="ECO:0000313" key="15">
    <source>
        <dbReference type="Proteomes" id="UP000053958"/>
    </source>
</evidence>
<organism evidence="14 15">
    <name type="scientific">Rasamsonia emersonii (strain ATCC 16479 / CBS 393.64 / IMI 116815)</name>
    <dbReference type="NCBI Taxonomy" id="1408163"/>
    <lineage>
        <taxon>Eukaryota</taxon>
        <taxon>Fungi</taxon>
        <taxon>Dikarya</taxon>
        <taxon>Ascomycota</taxon>
        <taxon>Pezizomycotina</taxon>
        <taxon>Eurotiomycetes</taxon>
        <taxon>Eurotiomycetidae</taxon>
        <taxon>Eurotiales</taxon>
        <taxon>Trichocomaceae</taxon>
        <taxon>Rasamsonia</taxon>
    </lineage>
</organism>
<dbReference type="Gene3D" id="3.40.50.1820">
    <property type="entry name" value="alpha/beta hydrolase"/>
    <property type="match status" value="1"/>
</dbReference>
<evidence type="ECO:0000256" key="7">
    <source>
        <dbReference type="ARBA" id="ARBA00022801"/>
    </source>
</evidence>
<keyword evidence="5" id="KW-0719">Serine esterase</keyword>
<comment type="subcellular location">
    <subcellularLocation>
        <location evidence="1">Cytoplasm</location>
    </subcellularLocation>
</comment>
<keyword evidence="8" id="KW-0276">Fatty acid metabolism</keyword>
<dbReference type="InterPro" id="IPR003140">
    <property type="entry name" value="PLipase/COase/thioEstase"/>
</dbReference>
<keyword evidence="9" id="KW-0443">Lipid metabolism</keyword>
<evidence type="ECO:0000256" key="8">
    <source>
        <dbReference type="ARBA" id="ARBA00022832"/>
    </source>
</evidence>
<comment type="function">
    <text evidence="10">Hydrolyzes fatty acids from S-acylated cysteine residues in proteins with a strong preference for palmitoylated G-alpha proteins over other acyl substrates. Mediates the deacylation of G-alpha proteins such as GPA1 in vivo, but has weak or no activity toward palmitoylated Ras proteins. Has weak lysophospholipase activity in vitro; however such activity may not exist in vivo.</text>
</comment>
<evidence type="ECO:0000256" key="3">
    <source>
        <dbReference type="ARBA" id="ARBA00012423"/>
    </source>
</evidence>
<dbReference type="OrthoDB" id="2418081at2759"/>
<dbReference type="Pfam" id="PF02230">
    <property type="entry name" value="Abhydrolase_2"/>
    <property type="match status" value="1"/>
</dbReference>
<dbReference type="GO" id="GO:0008474">
    <property type="term" value="F:palmitoyl-(protein) hydrolase activity"/>
    <property type="evidence" value="ECO:0007669"/>
    <property type="project" value="UniProtKB-EC"/>
</dbReference>
<feature type="domain" description="Phospholipase/carboxylesterase/thioesterase" evidence="13">
    <location>
        <begin position="6"/>
        <end position="233"/>
    </location>
</feature>
<evidence type="ECO:0000256" key="2">
    <source>
        <dbReference type="ARBA" id="ARBA00006499"/>
    </source>
</evidence>
<sequence length="245" mass="27094">MSTRAPYVVPALKKHTATVIMAHGLGDSGAGWMGLAQNWRRRGKFDEVSFIFPNAPMIPITVNFGMTMPGWYDITHLGRDLDFEEAVRHQDEPGILRSRDYFNTLIKEEIDKGVKPSRIVLGGFSQGGAMSLFTGITNTQKLGGIFGLSCYLPLSDRLKNHTPSGELPNKQTPFFLAHGTDDEIVQYDLGKKTEEYLKKELGLNVEFHTYPGLGHSADPLEIQDLENFLEKTIPPEGDGQASAGL</sequence>
<reference evidence="14 15" key="1">
    <citation type="submission" date="2015-04" db="EMBL/GenBank/DDBJ databases">
        <authorList>
            <person name="Heijne W.H."/>
            <person name="Fedorova N.D."/>
            <person name="Nierman W.C."/>
            <person name="Vollebregt A.W."/>
            <person name="Zhao Z."/>
            <person name="Wu L."/>
            <person name="Kumar M."/>
            <person name="Stam H."/>
            <person name="van den Berg M.A."/>
            <person name="Pel H.J."/>
        </authorList>
    </citation>
    <scope>NUCLEOTIDE SEQUENCE [LARGE SCALE GENOMIC DNA]</scope>
    <source>
        <strain evidence="14 15">CBS 393.64</strain>
    </source>
</reference>
<dbReference type="FunFam" id="3.40.50.1820:FF:000010">
    <property type="entry name" value="Acyl-protein thioesterase 2"/>
    <property type="match status" value="1"/>
</dbReference>
<evidence type="ECO:0000256" key="10">
    <source>
        <dbReference type="ARBA" id="ARBA00029392"/>
    </source>
</evidence>
<comment type="catalytic activity">
    <reaction evidence="12">
        <text>S-hexadecanoyl-L-cysteinyl-[protein] + H2O = L-cysteinyl-[protein] + hexadecanoate + H(+)</text>
        <dbReference type="Rhea" id="RHEA:19233"/>
        <dbReference type="Rhea" id="RHEA-COMP:10131"/>
        <dbReference type="Rhea" id="RHEA-COMP:11032"/>
        <dbReference type="ChEBI" id="CHEBI:7896"/>
        <dbReference type="ChEBI" id="CHEBI:15377"/>
        <dbReference type="ChEBI" id="CHEBI:15378"/>
        <dbReference type="ChEBI" id="CHEBI:29950"/>
        <dbReference type="ChEBI" id="CHEBI:74151"/>
        <dbReference type="EC" id="3.1.2.22"/>
    </reaction>
</comment>
<evidence type="ECO:0000256" key="1">
    <source>
        <dbReference type="ARBA" id="ARBA00004496"/>
    </source>
</evidence>
<dbReference type="AlphaFoldDB" id="A0A0F4YLP0"/>
<keyword evidence="7 14" id="KW-0378">Hydrolase</keyword>
<evidence type="ECO:0000256" key="5">
    <source>
        <dbReference type="ARBA" id="ARBA00022487"/>
    </source>
</evidence>
<accession>A0A0F4YLP0</accession>
<dbReference type="GO" id="GO:0005737">
    <property type="term" value="C:cytoplasm"/>
    <property type="evidence" value="ECO:0007669"/>
    <property type="project" value="UniProtKB-SubCell"/>
</dbReference>